<feature type="compositionally biased region" description="Low complexity" evidence="1">
    <location>
        <begin position="260"/>
        <end position="278"/>
    </location>
</feature>
<dbReference type="GeneID" id="91401986"/>
<feature type="region of interest" description="Disordered" evidence="1">
    <location>
        <begin position="248"/>
        <end position="320"/>
    </location>
</feature>
<evidence type="ECO:0000313" key="4">
    <source>
        <dbReference type="Proteomes" id="UP000095349"/>
    </source>
</evidence>
<dbReference type="SUPFAM" id="SSF52540">
    <property type="entry name" value="P-loop containing nucleoside triphosphate hydrolases"/>
    <property type="match status" value="1"/>
</dbReference>
<dbReference type="OrthoDB" id="4578613at2"/>
<organism evidence="3 4">
    <name type="scientific">Streptomyces rubrolavendulae</name>
    <dbReference type="NCBI Taxonomy" id="285473"/>
    <lineage>
        <taxon>Bacteria</taxon>
        <taxon>Bacillati</taxon>
        <taxon>Actinomycetota</taxon>
        <taxon>Actinomycetes</taxon>
        <taxon>Kitasatosporales</taxon>
        <taxon>Streptomycetaceae</taxon>
        <taxon>Streptomyces</taxon>
    </lineage>
</organism>
<evidence type="ECO:0000313" key="3">
    <source>
        <dbReference type="EMBL" id="AOT57754.1"/>
    </source>
</evidence>
<dbReference type="Pfam" id="PF13401">
    <property type="entry name" value="AAA_22"/>
    <property type="match status" value="1"/>
</dbReference>
<gene>
    <name evidence="3" type="ORF">A4G23_00544</name>
</gene>
<dbReference type="Proteomes" id="UP000095349">
    <property type="component" value="Chromosome"/>
</dbReference>
<reference evidence="3 4" key="1">
    <citation type="submission" date="2016-09" db="EMBL/GenBank/DDBJ databases">
        <title>Streptomyces rubrolavendulae MJM4426 Genome sequencing and assembly.</title>
        <authorList>
            <person name="Kim J.-G."/>
        </authorList>
    </citation>
    <scope>NUCLEOTIDE SEQUENCE [LARGE SCALE GENOMIC DNA]</scope>
    <source>
        <strain evidence="3 4">MJM4426</strain>
    </source>
</reference>
<accession>A0A1D8FX14</accession>
<feature type="compositionally biased region" description="Basic and acidic residues" evidence="1">
    <location>
        <begin position="297"/>
        <end position="308"/>
    </location>
</feature>
<dbReference type="InterPro" id="IPR027417">
    <property type="entry name" value="P-loop_NTPase"/>
</dbReference>
<dbReference type="InterPro" id="IPR049945">
    <property type="entry name" value="AAA_22"/>
</dbReference>
<dbReference type="GO" id="GO:0016887">
    <property type="term" value="F:ATP hydrolysis activity"/>
    <property type="evidence" value="ECO:0007669"/>
    <property type="project" value="InterPro"/>
</dbReference>
<name>A0A1D8FX14_9ACTN</name>
<dbReference type="PATRIC" id="fig|285473.5.peg.586"/>
<dbReference type="EMBL" id="CP017316">
    <property type="protein sequence ID" value="AOT57754.1"/>
    <property type="molecule type" value="Genomic_DNA"/>
</dbReference>
<proteinExistence type="predicted"/>
<dbReference type="KEGG" id="srn:A4G23_00544"/>
<keyword evidence="4" id="KW-1185">Reference proteome</keyword>
<sequence>MTALAHPLVREGKTVHLTLAVESAELRIAVGPQSDTRLHELFEEPCATVVRTALEREQAWPGHRSITYNPMDGLGPDTVLLIEDHALREDGEGRRGPMLSRRLVLLNRHQISGRRGLIVTGQAGTGKTTAIARLGLNHELLVRKRLGPAAAGRLPVVYVTVPPRATPKMLAIEFARFLGLLVVRQETQTSLTDAVCGLLIKMRVELALVDEIHNLNLAIQAGPADLRPIRRHRHRTVRLRHLRTATELAQPDRLARRRPTTAPAQARQPGQARRLPPLASFTSGGSGSASVLSDAPLRLDVEEGNGRGRRDKHCTKARQYGSPLLPVLRVDPV</sequence>
<feature type="domain" description="ORC1/DEAH AAA+ ATPase" evidence="2">
    <location>
        <begin position="112"/>
        <end position="216"/>
    </location>
</feature>
<dbReference type="STRING" id="285473.A4G23_00544"/>
<dbReference type="Gene3D" id="3.40.50.300">
    <property type="entry name" value="P-loop containing nucleotide triphosphate hydrolases"/>
    <property type="match status" value="1"/>
</dbReference>
<evidence type="ECO:0000259" key="2">
    <source>
        <dbReference type="Pfam" id="PF13401"/>
    </source>
</evidence>
<dbReference type="RefSeq" id="WP_051838848.1">
    <property type="nucleotide sequence ID" value="NZ_CP017316.1"/>
</dbReference>
<dbReference type="AlphaFoldDB" id="A0A1D8FX14"/>
<protein>
    <recommendedName>
        <fullName evidence="2">ORC1/DEAH AAA+ ATPase domain-containing protein</fullName>
    </recommendedName>
</protein>
<evidence type="ECO:0000256" key="1">
    <source>
        <dbReference type="SAM" id="MobiDB-lite"/>
    </source>
</evidence>